<comment type="caution">
    <text evidence="2">The sequence shown here is derived from an EMBL/GenBank/DDBJ whole genome shotgun (WGS) entry which is preliminary data.</text>
</comment>
<protein>
    <submittedName>
        <fullName evidence="2">LAGLIDADG family homing endonuclease</fullName>
    </submittedName>
</protein>
<dbReference type="Pfam" id="PF14528">
    <property type="entry name" value="LAGLIDADG_3"/>
    <property type="match status" value="1"/>
</dbReference>
<gene>
    <name evidence="2" type="ORF">J4573_05030</name>
</gene>
<feature type="domain" description="Homing endonuclease LAGLIDADG" evidence="1">
    <location>
        <begin position="197"/>
        <end position="274"/>
    </location>
</feature>
<organism evidence="2 3">
    <name type="scientific">Actinomadura barringtoniae</name>
    <dbReference type="NCBI Taxonomy" id="1427535"/>
    <lineage>
        <taxon>Bacteria</taxon>
        <taxon>Bacillati</taxon>
        <taxon>Actinomycetota</taxon>
        <taxon>Actinomycetes</taxon>
        <taxon>Streptosporangiales</taxon>
        <taxon>Thermomonosporaceae</taxon>
        <taxon>Actinomadura</taxon>
    </lineage>
</organism>
<sequence length="338" mass="37320">MSDGVRTVTHMDGSIGFTAETRVITWEGARPIGDLADSTQRVLGRDAQWHTAFFDGSEPGTPLQVTVGRNRQVKELFAAPEQVWFVRESNTGGKKRELTTARLRRGHRLAVVFPGSRVQLTTPSPFGIAHGITFGDGTMNGTGSMATLDSVKDIGLLKWFPNSRVTRSIKERPQLLVHHLPAYFRRLPPLDESVSYLSGWLAGYLAADGHVSKDGTVMLNCAQRAVLEYVRVVCTRLGIGTYGITEQVREGFPGREPSSIFRVHFVNEDMTERFFLLDEHLVRFRAATKAYARRGWVVRSVTEGVRAERLFVPVMRKGGGLAIEDNILVGATGGPVLA</sequence>
<evidence type="ECO:0000313" key="3">
    <source>
        <dbReference type="Proteomes" id="UP000669179"/>
    </source>
</evidence>
<dbReference type="InterPro" id="IPR004860">
    <property type="entry name" value="LAGLIDADG_dom"/>
</dbReference>
<evidence type="ECO:0000313" key="2">
    <source>
        <dbReference type="EMBL" id="MBO2446441.1"/>
    </source>
</evidence>
<evidence type="ECO:0000259" key="1">
    <source>
        <dbReference type="Pfam" id="PF14528"/>
    </source>
</evidence>
<dbReference type="AlphaFoldDB" id="A0A939P6J3"/>
<accession>A0A939P6J3</accession>
<keyword evidence="2" id="KW-0378">Hydrolase</keyword>
<dbReference type="GO" id="GO:0004519">
    <property type="term" value="F:endonuclease activity"/>
    <property type="evidence" value="ECO:0007669"/>
    <property type="project" value="UniProtKB-KW"/>
</dbReference>
<keyword evidence="2" id="KW-0255">Endonuclease</keyword>
<dbReference type="SUPFAM" id="SSF55608">
    <property type="entry name" value="Homing endonucleases"/>
    <property type="match status" value="1"/>
</dbReference>
<keyword evidence="3" id="KW-1185">Reference proteome</keyword>
<name>A0A939P6J3_9ACTN</name>
<dbReference type="EMBL" id="JAGEOJ010000002">
    <property type="protein sequence ID" value="MBO2446441.1"/>
    <property type="molecule type" value="Genomic_DNA"/>
</dbReference>
<reference evidence="2" key="1">
    <citation type="submission" date="2021-03" db="EMBL/GenBank/DDBJ databases">
        <authorList>
            <person name="Kanchanasin P."/>
            <person name="Saeng-In P."/>
            <person name="Phongsopitanun W."/>
            <person name="Yuki M."/>
            <person name="Kudo T."/>
            <person name="Ohkuma M."/>
            <person name="Tanasupawat S."/>
        </authorList>
    </citation>
    <scope>NUCLEOTIDE SEQUENCE</scope>
    <source>
        <strain evidence="2">GKU 128</strain>
    </source>
</reference>
<dbReference type="Proteomes" id="UP000669179">
    <property type="component" value="Unassembled WGS sequence"/>
</dbReference>
<dbReference type="InterPro" id="IPR027434">
    <property type="entry name" value="Homing_endonucl"/>
</dbReference>
<keyword evidence="2" id="KW-0540">Nuclease</keyword>
<dbReference type="Gene3D" id="3.10.28.10">
    <property type="entry name" value="Homing endonucleases"/>
    <property type="match status" value="1"/>
</dbReference>
<proteinExistence type="predicted"/>